<dbReference type="Proteomes" id="UP001218188">
    <property type="component" value="Unassembled WGS sequence"/>
</dbReference>
<proteinExistence type="predicted"/>
<evidence type="ECO:0000313" key="4">
    <source>
        <dbReference type="Proteomes" id="UP001218188"/>
    </source>
</evidence>
<gene>
    <name evidence="3" type="ORF">C8F04DRAFT_1181439</name>
</gene>
<dbReference type="PANTHER" id="PTHR14218">
    <property type="entry name" value="PROTEASE S8 TRIPEPTIDYL PEPTIDASE I CLN2"/>
    <property type="match status" value="1"/>
</dbReference>
<dbReference type="GO" id="GO:0008240">
    <property type="term" value="F:tripeptidyl-peptidase activity"/>
    <property type="evidence" value="ECO:0007669"/>
    <property type="project" value="TreeGrafter"/>
</dbReference>
<keyword evidence="4" id="KW-1185">Reference proteome</keyword>
<keyword evidence="2" id="KW-0732">Signal</keyword>
<organism evidence="3 4">
    <name type="scientific">Mycena alexandri</name>
    <dbReference type="NCBI Taxonomy" id="1745969"/>
    <lineage>
        <taxon>Eukaryota</taxon>
        <taxon>Fungi</taxon>
        <taxon>Dikarya</taxon>
        <taxon>Basidiomycota</taxon>
        <taxon>Agaricomycotina</taxon>
        <taxon>Agaricomycetes</taxon>
        <taxon>Agaricomycetidae</taxon>
        <taxon>Agaricales</taxon>
        <taxon>Marasmiineae</taxon>
        <taxon>Mycenaceae</taxon>
        <taxon>Mycena</taxon>
    </lineage>
</organism>
<name>A0AAD6X666_9AGAR</name>
<sequence length="179" mass="19342">MHARCTAFLYLIPLRLLLLLTHWNPNSDTISPNGPEFSQWFGARGISVLTASGDGGVRGNHDDLTVCNVTDFIPVFPASCPFVTAVRSTQPRRALRPKKRSTSPVAGSPTSSLLNFPARRHRRLPQDNPIHLAGTFNKSGRGYPDVAVQGWNFEIVAGGETGLVGGTRQGPSVVHMSLS</sequence>
<comment type="caution">
    <text evidence="3">The sequence shown here is derived from an EMBL/GenBank/DDBJ whole genome shotgun (WGS) entry which is preliminary data.</text>
</comment>
<feature type="signal peptide" evidence="2">
    <location>
        <begin position="1"/>
        <end position="29"/>
    </location>
</feature>
<evidence type="ECO:0000256" key="2">
    <source>
        <dbReference type="SAM" id="SignalP"/>
    </source>
</evidence>
<reference evidence="3" key="1">
    <citation type="submission" date="2023-03" db="EMBL/GenBank/DDBJ databases">
        <title>Massive genome expansion in bonnet fungi (Mycena s.s.) driven by repeated elements and novel gene families across ecological guilds.</title>
        <authorList>
            <consortium name="Lawrence Berkeley National Laboratory"/>
            <person name="Harder C.B."/>
            <person name="Miyauchi S."/>
            <person name="Viragh M."/>
            <person name="Kuo A."/>
            <person name="Thoen E."/>
            <person name="Andreopoulos B."/>
            <person name="Lu D."/>
            <person name="Skrede I."/>
            <person name="Drula E."/>
            <person name="Henrissat B."/>
            <person name="Morin E."/>
            <person name="Kohler A."/>
            <person name="Barry K."/>
            <person name="LaButti K."/>
            <person name="Morin E."/>
            <person name="Salamov A."/>
            <person name="Lipzen A."/>
            <person name="Mereny Z."/>
            <person name="Hegedus B."/>
            <person name="Baldrian P."/>
            <person name="Stursova M."/>
            <person name="Weitz H."/>
            <person name="Taylor A."/>
            <person name="Grigoriev I.V."/>
            <person name="Nagy L.G."/>
            <person name="Martin F."/>
            <person name="Kauserud H."/>
        </authorList>
    </citation>
    <scope>NUCLEOTIDE SEQUENCE</scope>
    <source>
        <strain evidence="3">CBHHK200</strain>
    </source>
</reference>
<dbReference type="EMBL" id="JARJCM010000043">
    <property type="protein sequence ID" value="KAJ7036426.1"/>
    <property type="molecule type" value="Genomic_DNA"/>
</dbReference>
<dbReference type="InterPro" id="IPR036852">
    <property type="entry name" value="Peptidase_S8/S53_dom_sf"/>
</dbReference>
<dbReference type="GO" id="GO:0004252">
    <property type="term" value="F:serine-type endopeptidase activity"/>
    <property type="evidence" value="ECO:0007669"/>
    <property type="project" value="InterPro"/>
</dbReference>
<feature type="chain" id="PRO_5042036154" evidence="2">
    <location>
        <begin position="30"/>
        <end position="179"/>
    </location>
</feature>
<dbReference type="AlphaFoldDB" id="A0AAD6X666"/>
<evidence type="ECO:0000256" key="1">
    <source>
        <dbReference type="SAM" id="MobiDB-lite"/>
    </source>
</evidence>
<feature type="region of interest" description="Disordered" evidence="1">
    <location>
        <begin position="91"/>
        <end position="113"/>
    </location>
</feature>
<dbReference type="PANTHER" id="PTHR14218:SF15">
    <property type="entry name" value="TRIPEPTIDYL-PEPTIDASE 1"/>
    <property type="match status" value="1"/>
</dbReference>
<evidence type="ECO:0000313" key="3">
    <source>
        <dbReference type="EMBL" id="KAJ7036426.1"/>
    </source>
</evidence>
<dbReference type="SUPFAM" id="SSF52743">
    <property type="entry name" value="Subtilisin-like"/>
    <property type="match status" value="1"/>
</dbReference>
<dbReference type="InterPro" id="IPR050819">
    <property type="entry name" value="Tripeptidyl-peptidase_I"/>
</dbReference>
<protein>
    <submittedName>
        <fullName evidence="3">Uncharacterized protein</fullName>
    </submittedName>
</protein>
<dbReference type="GO" id="GO:0006508">
    <property type="term" value="P:proteolysis"/>
    <property type="evidence" value="ECO:0007669"/>
    <property type="project" value="InterPro"/>
</dbReference>
<dbReference type="Gene3D" id="3.40.50.200">
    <property type="entry name" value="Peptidase S8/S53 domain"/>
    <property type="match status" value="1"/>
</dbReference>
<accession>A0AAD6X666</accession>
<feature type="compositionally biased region" description="Polar residues" evidence="1">
    <location>
        <begin position="102"/>
        <end position="113"/>
    </location>
</feature>